<protein>
    <submittedName>
        <fullName evidence="3">Protein-tyrosine phosphatase-like protein</fullName>
    </submittedName>
</protein>
<dbReference type="InterPro" id="IPR029021">
    <property type="entry name" value="Prot-tyrosine_phosphatase-like"/>
</dbReference>
<dbReference type="STRING" id="13706.A0A1X2HD58"/>
<dbReference type="InterPro" id="IPR003595">
    <property type="entry name" value="Tyr_Pase_cat"/>
</dbReference>
<evidence type="ECO:0000256" key="1">
    <source>
        <dbReference type="SAM" id="MobiDB-lite"/>
    </source>
</evidence>
<evidence type="ECO:0000313" key="3">
    <source>
        <dbReference type="EMBL" id="ORY96718.1"/>
    </source>
</evidence>
<dbReference type="InterPro" id="IPR000387">
    <property type="entry name" value="Tyr_Pase_dom"/>
</dbReference>
<sequence>MSSADSLPPQINTSTPVSETAGDLILPHKASATAVATTVVTEETKATHSHNHSHHIPRSVPKTSISHPINISWVVPSEYLSLLSCCDLPDDIDLYDLTDPAIEFQLATHIAKSQQLHEQPLHSLGNLALSSCPGKKVRLSGPVRGRAAINRDLDLDFARMRSFGITAIVCCLDDHELEFLGAPWPTYTEAAARNGMQVIRLPMVEGSCPDTIEEIDAAVQFANSKVRLGENVLAHCRGGVGRAGLFACCWLLKNLYCLSAERAIRYIRIRRSPKAIETMRQAEFIIHYSQYVGESVDQRTALRPELMRNSYAALSAPSLLEHYPSTQQQSKYPSSDLGLVPPPSKPLLMCHTDYTLSVPTLADISYLERTMRSSRSSLACPLESPSFPLSTADHHSN</sequence>
<gene>
    <name evidence="3" type="ORF">BCR43DRAFT_492156</name>
</gene>
<dbReference type="OMA" id="ADISYLE"/>
<dbReference type="PROSITE" id="PS50056">
    <property type="entry name" value="TYR_PHOSPHATASE_2"/>
    <property type="match status" value="1"/>
</dbReference>
<accession>A0A1X2HD58</accession>
<dbReference type="Pfam" id="PF00782">
    <property type="entry name" value="DSPc"/>
    <property type="match status" value="1"/>
</dbReference>
<dbReference type="InterPro" id="IPR050561">
    <property type="entry name" value="PTP"/>
</dbReference>
<feature type="domain" description="Tyrosine specific protein phosphatases" evidence="2">
    <location>
        <begin position="213"/>
        <end position="271"/>
    </location>
</feature>
<dbReference type="SUPFAM" id="SSF52799">
    <property type="entry name" value="(Phosphotyrosine protein) phosphatases II"/>
    <property type="match status" value="1"/>
</dbReference>
<dbReference type="AlphaFoldDB" id="A0A1X2HD58"/>
<keyword evidence="4" id="KW-1185">Reference proteome</keyword>
<dbReference type="OrthoDB" id="266663at2759"/>
<proteinExistence type="predicted"/>
<dbReference type="Proteomes" id="UP000242180">
    <property type="component" value="Unassembled WGS sequence"/>
</dbReference>
<dbReference type="InterPro" id="IPR000340">
    <property type="entry name" value="Dual-sp_phosphatase_cat-dom"/>
</dbReference>
<dbReference type="InParanoid" id="A0A1X2HD58"/>
<dbReference type="EMBL" id="MCGN01000005">
    <property type="protein sequence ID" value="ORY96718.1"/>
    <property type="molecule type" value="Genomic_DNA"/>
</dbReference>
<dbReference type="InterPro" id="IPR020422">
    <property type="entry name" value="TYR_PHOSPHATASE_DUAL_dom"/>
</dbReference>
<organism evidence="3 4">
    <name type="scientific">Syncephalastrum racemosum</name>
    <name type="common">Filamentous fungus</name>
    <dbReference type="NCBI Taxonomy" id="13706"/>
    <lineage>
        <taxon>Eukaryota</taxon>
        <taxon>Fungi</taxon>
        <taxon>Fungi incertae sedis</taxon>
        <taxon>Mucoromycota</taxon>
        <taxon>Mucoromycotina</taxon>
        <taxon>Mucoromycetes</taxon>
        <taxon>Mucorales</taxon>
        <taxon>Syncephalastraceae</taxon>
        <taxon>Syncephalastrum</taxon>
    </lineage>
</organism>
<comment type="caution">
    <text evidence="3">The sequence shown here is derived from an EMBL/GenBank/DDBJ whole genome shotgun (WGS) entry which is preliminary data.</text>
</comment>
<feature type="compositionally biased region" description="Basic residues" evidence="1">
    <location>
        <begin position="47"/>
        <end position="57"/>
    </location>
</feature>
<dbReference type="FunFam" id="3.90.190.10:FF:000157">
    <property type="entry name" value="Protein-tyrosine phosphatase"/>
    <property type="match status" value="1"/>
</dbReference>
<name>A0A1X2HD58_SYNRA</name>
<feature type="region of interest" description="Disordered" evidence="1">
    <location>
        <begin position="42"/>
        <end position="61"/>
    </location>
</feature>
<dbReference type="SMART" id="SM00195">
    <property type="entry name" value="DSPc"/>
    <property type="match status" value="1"/>
</dbReference>
<reference evidence="3 4" key="1">
    <citation type="submission" date="2016-07" db="EMBL/GenBank/DDBJ databases">
        <title>Pervasive Adenine N6-methylation of Active Genes in Fungi.</title>
        <authorList>
            <consortium name="DOE Joint Genome Institute"/>
            <person name="Mondo S.J."/>
            <person name="Dannebaum R.O."/>
            <person name="Kuo R.C."/>
            <person name="Labutti K."/>
            <person name="Haridas S."/>
            <person name="Kuo A."/>
            <person name="Salamov A."/>
            <person name="Ahrendt S.R."/>
            <person name="Lipzen A."/>
            <person name="Sullivan W."/>
            <person name="Andreopoulos W.B."/>
            <person name="Clum A."/>
            <person name="Lindquist E."/>
            <person name="Daum C."/>
            <person name="Ramamoorthy G.K."/>
            <person name="Gryganskyi A."/>
            <person name="Culley D."/>
            <person name="Magnuson J.K."/>
            <person name="James T.Y."/>
            <person name="O'Malley M.A."/>
            <person name="Stajich J.E."/>
            <person name="Spatafora J.W."/>
            <person name="Visel A."/>
            <person name="Grigoriev I.V."/>
        </authorList>
    </citation>
    <scope>NUCLEOTIDE SEQUENCE [LARGE SCALE GENOMIC DNA]</scope>
    <source>
        <strain evidence="3 4">NRRL 2496</strain>
    </source>
</reference>
<dbReference type="SMART" id="SM00404">
    <property type="entry name" value="PTPc_motif"/>
    <property type="match status" value="1"/>
</dbReference>
<dbReference type="PANTHER" id="PTHR23339">
    <property type="entry name" value="TYROSINE SPECIFIC PROTEIN PHOSPHATASE AND DUAL SPECIFICITY PROTEIN PHOSPHATASE"/>
    <property type="match status" value="1"/>
</dbReference>
<dbReference type="Gene3D" id="3.90.190.10">
    <property type="entry name" value="Protein tyrosine phosphatase superfamily"/>
    <property type="match status" value="1"/>
</dbReference>
<evidence type="ECO:0000313" key="4">
    <source>
        <dbReference type="Proteomes" id="UP000242180"/>
    </source>
</evidence>
<dbReference type="GO" id="GO:0140096">
    <property type="term" value="F:catalytic activity, acting on a protein"/>
    <property type="evidence" value="ECO:0007669"/>
    <property type="project" value="UniProtKB-ARBA"/>
</dbReference>
<evidence type="ECO:0000259" key="2">
    <source>
        <dbReference type="PROSITE" id="PS50056"/>
    </source>
</evidence>